<dbReference type="Proteomes" id="UP001595613">
    <property type="component" value="Unassembled WGS sequence"/>
</dbReference>
<feature type="domain" description="Phage terminase large subunit N-terminal" evidence="1">
    <location>
        <begin position="35"/>
        <end position="226"/>
    </location>
</feature>
<keyword evidence="3" id="KW-1185">Reference proteome</keyword>
<dbReference type="Gene3D" id="3.40.50.300">
    <property type="entry name" value="P-loop containing nucleotide triphosphate hydrolases"/>
    <property type="match status" value="1"/>
</dbReference>
<dbReference type="EMBL" id="JBHRYD010000004">
    <property type="protein sequence ID" value="MFC3704487.1"/>
    <property type="molecule type" value="Genomic_DNA"/>
</dbReference>
<dbReference type="Pfam" id="PF04466">
    <property type="entry name" value="Terminase_3"/>
    <property type="match status" value="1"/>
</dbReference>
<dbReference type="InterPro" id="IPR035412">
    <property type="entry name" value="Terminase_L_N"/>
</dbReference>
<dbReference type="InterPro" id="IPR006437">
    <property type="entry name" value="Phage_terminase_lsu"/>
</dbReference>
<dbReference type="PANTHER" id="PTHR39184">
    <property type="match status" value="1"/>
</dbReference>
<dbReference type="InterPro" id="IPR027417">
    <property type="entry name" value="P-loop_NTPase"/>
</dbReference>
<sequence>MASTASRRKELEESTYLTNPALFDFWEQVFLGEADIAVLHGGRSSSKTRDTACQLVRLVDHVGVKMRVLCIRRFQNRIQESVYTELKWAIAHLGLQAAFDVQKTTIIHKATGSEFIFYGIERNLEDIKGTSDVDILWVEEAEKLTEDQWTVIGPTIRKEDSLAILLFNPKYVTDYVWQNFVVKAQPHSVVHKIDWTDNPFLSQKALRDIAAMQESNPELFEHVYGGVPLGDSELSIFKRRWLDACVDAHKVLKLDLTGRNIVGFDPADDGEDKSATADKIDGVFVDAEDWSSGKDELVQNAKRVWAKAKHLNATVSYDTIGVGAFVGGYIDEQNEAAGARVEHFAFHAGGAVMDSDKPSDPTNSNSPLNKDEYLNLKAQAWANTARRAMLTFNAVTRGQSIKPEDVLSFSSAMGKEKLDALFTELCVPWWVESEGKKRVVPKVKLKKDLGVKSHNLADAVIAADNVNIAALPTGWILTRGDSW</sequence>
<protein>
    <submittedName>
        <fullName evidence="2">PBSX family phage terminase large subunit</fullName>
    </submittedName>
</protein>
<name>A0ABV7WYX9_9HYPH</name>
<evidence type="ECO:0000259" key="1">
    <source>
        <dbReference type="Pfam" id="PF04466"/>
    </source>
</evidence>
<accession>A0ABV7WYX9</accession>
<dbReference type="PANTHER" id="PTHR39184:SF1">
    <property type="entry name" value="PBSX PHAGE TERMINASE LARGE SUBUNIT"/>
    <property type="match status" value="1"/>
</dbReference>
<dbReference type="RefSeq" id="WP_380096132.1">
    <property type="nucleotide sequence ID" value="NZ_JBHRYD010000004.1"/>
</dbReference>
<reference evidence="3" key="1">
    <citation type="journal article" date="2019" name="Int. J. Syst. Evol. Microbiol.">
        <title>The Global Catalogue of Microorganisms (GCM) 10K type strain sequencing project: providing services to taxonomists for standard genome sequencing and annotation.</title>
        <authorList>
            <consortium name="The Broad Institute Genomics Platform"/>
            <consortium name="The Broad Institute Genome Sequencing Center for Infectious Disease"/>
            <person name="Wu L."/>
            <person name="Ma J."/>
        </authorList>
    </citation>
    <scope>NUCLEOTIDE SEQUENCE [LARGE SCALE GENOMIC DNA]</scope>
    <source>
        <strain evidence="3">KCTC 42281</strain>
    </source>
</reference>
<evidence type="ECO:0000313" key="3">
    <source>
        <dbReference type="Proteomes" id="UP001595613"/>
    </source>
</evidence>
<dbReference type="InterPro" id="IPR052380">
    <property type="entry name" value="Viral_DNA_packaging_terminase"/>
</dbReference>
<dbReference type="NCBIfam" id="TIGR01547">
    <property type="entry name" value="phage_term_2"/>
    <property type="match status" value="1"/>
</dbReference>
<organism evidence="2 3">
    <name type="scientific">Devosia honganensis</name>
    <dbReference type="NCBI Taxonomy" id="1610527"/>
    <lineage>
        <taxon>Bacteria</taxon>
        <taxon>Pseudomonadati</taxon>
        <taxon>Pseudomonadota</taxon>
        <taxon>Alphaproteobacteria</taxon>
        <taxon>Hyphomicrobiales</taxon>
        <taxon>Devosiaceae</taxon>
        <taxon>Devosia</taxon>
    </lineage>
</organism>
<evidence type="ECO:0000313" key="2">
    <source>
        <dbReference type="EMBL" id="MFC3704487.1"/>
    </source>
</evidence>
<comment type="caution">
    <text evidence="2">The sequence shown here is derived from an EMBL/GenBank/DDBJ whole genome shotgun (WGS) entry which is preliminary data.</text>
</comment>
<dbReference type="Gene3D" id="3.30.420.240">
    <property type="match status" value="1"/>
</dbReference>
<gene>
    <name evidence="2" type="ORF">ACFOOL_06940</name>
</gene>
<proteinExistence type="predicted"/>